<dbReference type="Proteomes" id="UP000054560">
    <property type="component" value="Unassembled WGS sequence"/>
</dbReference>
<name>A0A0L0FYL5_9EUKA</name>
<dbReference type="RefSeq" id="XP_014154955.1">
    <property type="nucleotide sequence ID" value="XM_014299480.1"/>
</dbReference>
<dbReference type="GO" id="GO:0004252">
    <property type="term" value="F:serine-type endopeptidase activity"/>
    <property type="evidence" value="ECO:0007669"/>
    <property type="project" value="TreeGrafter"/>
</dbReference>
<evidence type="ECO:0000313" key="2">
    <source>
        <dbReference type="Proteomes" id="UP000054560"/>
    </source>
</evidence>
<dbReference type="PANTHER" id="PTHR45980">
    <property type="match status" value="1"/>
</dbReference>
<dbReference type="EMBL" id="KQ242074">
    <property type="protein sequence ID" value="KNC81053.1"/>
    <property type="molecule type" value="Genomic_DNA"/>
</dbReference>
<evidence type="ECO:0008006" key="3">
    <source>
        <dbReference type="Google" id="ProtNLM"/>
    </source>
</evidence>
<gene>
    <name evidence="1" type="ORF">SARC_06613</name>
</gene>
<dbReference type="PANTHER" id="PTHR45980:SF9">
    <property type="entry name" value="PROTEASE DO-LIKE 10, MITOCHONDRIAL-RELATED"/>
    <property type="match status" value="1"/>
</dbReference>
<dbReference type="STRING" id="667725.A0A0L0FYL5"/>
<reference evidence="1 2" key="1">
    <citation type="submission" date="2011-02" db="EMBL/GenBank/DDBJ databases">
        <title>The Genome Sequence of Sphaeroforma arctica JP610.</title>
        <authorList>
            <consortium name="The Broad Institute Genome Sequencing Platform"/>
            <person name="Russ C."/>
            <person name="Cuomo C."/>
            <person name="Young S.K."/>
            <person name="Zeng Q."/>
            <person name="Gargeya S."/>
            <person name="Alvarado L."/>
            <person name="Berlin A."/>
            <person name="Chapman S.B."/>
            <person name="Chen Z."/>
            <person name="Freedman E."/>
            <person name="Gellesch M."/>
            <person name="Goldberg J."/>
            <person name="Griggs A."/>
            <person name="Gujja S."/>
            <person name="Heilman E."/>
            <person name="Heiman D."/>
            <person name="Howarth C."/>
            <person name="Mehta T."/>
            <person name="Neiman D."/>
            <person name="Pearson M."/>
            <person name="Roberts A."/>
            <person name="Saif S."/>
            <person name="Shea T."/>
            <person name="Shenoy N."/>
            <person name="Sisk P."/>
            <person name="Stolte C."/>
            <person name="Sykes S."/>
            <person name="White J."/>
            <person name="Yandava C."/>
            <person name="Burger G."/>
            <person name="Gray M.W."/>
            <person name="Holland P.W.H."/>
            <person name="King N."/>
            <person name="Lang F.B.F."/>
            <person name="Roger A.J."/>
            <person name="Ruiz-Trillo I."/>
            <person name="Haas B."/>
            <person name="Nusbaum C."/>
            <person name="Birren B."/>
        </authorList>
    </citation>
    <scope>NUCLEOTIDE SEQUENCE [LARGE SCALE GENOMIC DNA]</scope>
    <source>
        <strain evidence="1 2">JP610</strain>
    </source>
</reference>
<sequence length="345" mass="37656">MNGNLPGVPRQQFERYLDSVVKIFAVTVSPNYIQPWSVKPQRESTGSGFVIEVNQAMVSLVNQAMINLVNQAMVNLVNQALVSLVNQAMVSLVNQAMVSLIDQAIVNLVNQAMVSLVNQAMVNLVNQAMVNLVNQAMVNLVNQAMVSLVNQAMVSLVNQAMVNLVNQAMVNLVNQAMGNQVNQAMVNLVNQAIVNLVNQAMCQRLAMARMAYASLKLGQWVIAIVCVYKKKVVSSATDLGQHCNRLQLIVHANQQDQMYPPMDFSVAKSAGNQGLSKRSKVLRIQDSPKGPPTTPTGIHIFSSTVLCRRILTNAHVIANGTSIMVRKHGSPKKFPAKCEHTGMFP</sequence>
<accession>A0A0L0FYL5</accession>
<proteinExistence type="predicted"/>
<evidence type="ECO:0000313" key="1">
    <source>
        <dbReference type="EMBL" id="KNC81053.1"/>
    </source>
</evidence>
<keyword evidence="2" id="KW-1185">Reference proteome</keyword>
<dbReference type="eggNOG" id="ENOG502SEFM">
    <property type="taxonomic scope" value="Eukaryota"/>
</dbReference>
<dbReference type="GeneID" id="25907117"/>
<dbReference type="OrthoDB" id="4217619at2759"/>
<dbReference type="AlphaFoldDB" id="A0A0L0FYL5"/>
<organism evidence="1 2">
    <name type="scientific">Sphaeroforma arctica JP610</name>
    <dbReference type="NCBI Taxonomy" id="667725"/>
    <lineage>
        <taxon>Eukaryota</taxon>
        <taxon>Ichthyosporea</taxon>
        <taxon>Ichthyophonida</taxon>
        <taxon>Sphaeroforma</taxon>
    </lineage>
</organism>
<protein>
    <recommendedName>
        <fullName evidence="3">Peptidase S1 domain-containing protein</fullName>
    </recommendedName>
</protein>